<dbReference type="AlphaFoldDB" id="A0A3P6G8E3"/>
<protein>
    <submittedName>
        <fullName evidence="1">Uncharacterized protein</fullName>
    </submittedName>
</protein>
<gene>
    <name evidence="1" type="ORF">BOLC6T37611H</name>
</gene>
<accession>A0A3P6G8E3</accession>
<name>A0A3P6G8E3_BRAOL</name>
<proteinExistence type="predicted"/>
<dbReference type="EMBL" id="LR031880">
    <property type="protein sequence ID" value="VDD62158.1"/>
    <property type="molecule type" value="Genomic_DNA"/>
</dbReference>
<evidence type="ECO:0000313" key="1">
    <source>
        <dbReference type="EMBL" id="VDD62158.1"/>
    </source>
</evidence>
<sequence length="88" mass="9887">MSKTRVRPCEQLPEDLPGFQPVKYKKVLDGTLNPDYLVASEHSESFDLTPAKRVRAVEVNSEESFDENSVTRSVSSVKIKKEKFAKSG</sequence>
<organism evidence="1">
    <name type="scientific">Brassica oleracea</name>
    <name type="common">Wild cabbage</name>
    <dbReference type="NCBI Taxonomy" id="3712"/>
    <lineage>
        <taxon>Eukaryota</taxon>
        <taxon>Viridiplantae</taxon>
        <taxon>Streptophyta</taxon>
        <taxon>Embryophyta</taxon>
        <taxon>Tracheophyta</taxon>
        <taxon>Spermatophyta</taxon>
        <taxon>Magnoliopsida</taxon>
        <taxon>eudicotyledons</taxon>
        <taxon>Gunneridae</taxon>
        <taxon>Pentapetalae</taxon>
        <taxon>rosids</taxon>
        <taxon>malvids</taxon>
        <taxon>Brassicales</taxon>
        <taxon>Brassicaceae</taxon>
        <taxon>Brassiceae</taxon>
        <taxon>Brassica</taxon>
    </lineage>
</organism>
<reference evidence="1" key="1">
    <citation type="submission" date="2018-11" db="EMBL/GenBank/DDBJ databases">
        <authorList>
            <consortium name="Genoscope - CEA"/>
            <person name="William W."/>
        </authorList>
    </citation>
    <scope>NUCLEOTIDE SEQUENCE</scope>
</reference>